<organism evidence="5 6">
    <name type="scientific">Camelina sativa</name>
    <name type="common">False flax</name>
    <name type="synonym">Myagrum sativum</name>
    <dbReference type="NCBI Taxonomy" id="90675"/>
    <lineage>
        <taxon>Eukaryota</taxon>
        <taxon>Viridiplantae</taxon>
        <taxon>Streptophyta</taxon>
        <taxon>Embryophyta</taxon>
        <taxon>Tracheophyta</taxon>
        <taxon>Spermatophyta</taxon>
        <taxon>Magnoliopsida</taxon>
        <taxon>eudicotyledons</taxon>
        <taxon>Gunneridae</taxon>
        <taxon>Pentapetalae</taxon>
        <taxon>rosids</taxon>
        <taxon>malvids</taxon>
        <taxon>Brassicales</taxon>
        <taxon>Brassicaceae</taxon>
        <taxon>Camelineae</taxon>
        <taxon>Camelina</taxon>
    </lineage>
</organism>
<keyword evidence="3" id="KW-0064">Aspartyl protease</keyword>
<name>A0ABM0VYQ7_CAMSA</name>
<evidence type="ECO:0000313" key="5">
    <source>
        <dbReference type="Proteomes" id="UP000694864"/>
    </source>
</evidence>
<accession>A0ABM0VYQ7</accession>
<dbReference type="InterPro" id="IPR021109">
    <property type="entry name" value="Peptidase_aspartic_dom_sf"/>
</dbReference>
<gene>
    <name evidence="6" type="primary">LOC104743856</name>
</gene>
<protein>
    <submittedName>
        <fullName evidence="6">Uncharacterized protein LOC104743856</fullName>
    </submittedName>
</protein>
<dbReference type="SUPFAM" id="SSF50630">
    <property type="entry name" value="Acid proteases"/>
    <property type="match status" value="1"/>
</dbReference>
<dbReference type="PANTHER" id="PTHR12917">
    <property type="entry name" value="ASPARTYL PROTEASE DDI-RELATED"/>
    <property type="match status" value="1"/>
</dbReference>
<sequence length="176" mass="19575">MLPLPVAPRVYKTVETGGTSANAITGFLVHKICVGTLLVGGFPSHVLFDSGATHYFVTPECAERSNIYGDPRERFRIVKVTGGKIIHVYGRARDVDIQVAGELMLADLVISPVELYDVILGMDWLHHYRLHLDCHRGRVVFERPGAKSWFYEGVRPTSGSLVISAVQAKKMIRKSR</sequence>
<dbReference type="CDD" id="cd00303">
    <property type="entry name" value="retropepsin_like"/>
    <property type="match status" value="1"/>
</dbReference>
<keyword evidence="2" id="KW-0645">Protease</keyword>
<evidence type="ECO:0000256" key="4">
    <source>
        <dbReference type="ARBA" id="ARBA00022801"/>
    </source>
</evidence>
<dbReference type="RefSeq" id="XP_010463195.1">
    <property type="nucleotide sequence ID" value="XM_010464893.1"/>
</dbReference>
<evidence type="ECO:0000256" key="1">
    <source>
        <dbReference type="ARBA" id="ARBA00009136"/>
    </source>
</evidence>
<dbReference type="Proteomes" id="UP000694864">
    <property type="component" value="Chromosome 14"/>
</dbReference>
<comment type="similarity">
    <text evidence="1">Belongs to the DDI1 family.</text>
</comment>
<dbReference type="Pfam" id="PF08284">
    <property type="entry name" value="RVP_2"/>
    <property type="match status" value="1"/>
</dbReference>
<dbReference type="GeneID" id="104743856"/>
<evidence type="ECO:0000313" key="6">
    <source>
        <dbReference type="RefSeq" id="XP_010463195.1"/>
    </source>
</evidence>
<keyword evidence="4" id="KW-0378">Hydrolase</keyword>
<dbReference type="PANTHER" id="PTHR12917:SF1">
    <property type="entry name" value="AT13091P"/>
    <property type="match status" value="1"/>
</dbReference>
<evidence type="ECO:0000256" key="2">
    <source>
        <dbReference type="ARBA" id="ARBA00022670"/>
    </source>
</evidence>
<keyword evidence="5" id="KW-1185">Reference proteome</keyword>
<reference evidence="6" key="2">
    <citation type="submission" date="2025-08" db="UniProtKB">
        <authorList>
            <consortium name="RefSeq"/>
        </authorList>
    </citation>
    <scope>IDENTIFICATION</scope>
    <source>
        <tissue evidence="6">Leaf</tissue>
    </source>
</reference>
<proteinExistence type="inferred from homology"/>
<evidence type="ECO:0000256" key="3">
    <source>
        <dbReference type="ARBA" id="ARBA00022750"/>
    </source>
</evidence>
<reference evidence="5" key="1">
    <citation type="journal article" date="2014" name="Nat. Commun.">
        <title>The emerging biofuel crop Camelina sativa retains a highly undifferentiated hexaploid genome structure.</title>
        <authorList>
            <person name="Kagale S."/>
            <person name="Koh C."/>
            <person name="Nixon J."/>
            <person name="Bollina V."/>
            <person name="Clarke W.E."/>
            <person name="Tuteja R."/>
            <person name="Spillane C."/>
            <person name="Robinson S.J."/>
            <person name="Links M.G."/>
            <person name="Clarke C."/>
            <person name="Higgins E.E."/>
            <person name="Huebert T."/>
            <person name="Sharpe A.G."/>
            <person name="Parkin I.A."/>
        </authorList>
    </citation>
    <scope>NUCLEOTIDE SEQUENCE [LARGE SCALE GENOMIC DNA]</scope>
    <source>
        <strain evidence="5">cv. DH55</strain>
    </source>
</reference>
<dbReference type="Gene3D" id="2.40.70.10">
    <property type="entry name" value="Acid Proteases"/>
    <property type="match status" value="1"/>
</dbReference>